<evidence type="ECO:0000256" key="1">
    <source>
        <dbReference type="ARBA" id="ARBA00022531"/>
    </source>
</evidence>
<feature type="domain" description="Secretion system C-terminal sorting" evidence="4">
    <location>
        <begin position="344"/>
        <end position="424"/>
    </location>
</feature>
<dbReference type="PANTHER" id="PTHR47199">
    <property type="entry name" value="PHOTOSYSTEM II STABILITY/ASSEMBLY FACTOR HCF136, CHLOROPLASTIC"/>
    <property type="match status" value="1"/>
</dbReference>
<dbReference type="Pfam" id="PF18962">
    <property type="entry name" value="Por_Secre_tail"/>
    <property type="match status" value="1"/>
</dbReference>
<organism evidence="5">
    <name type="scientific">Ignavibacterium album</name>
    <dbReference type="NCBI Taxonomy" id="591197"/>
    <lineage>
        <taxon>Bacteria</taxon>
        <taxon>Pseudomonadati</taxon>
        <taxon>Ignavibacteriota</taxon>
        <taxon>Ignavibacteria</taxon>
        <taxon>Ignavibacteriales</taxon>
        <taxon>Ignavibacteriaceae</taxon>
        <taxon>Ignavibacterium</taxon>
    </lineage>
</organism>
<feature type="domain" description="Photosynthesis system II assembly factor Ycf48/Hcf136-like" evidence="3">
    <location>
        <begin position="19"/>
        <end position="112"/>
    </location>
</feature>
<dbReference type="GO" id="GO:0009523">
    <property type="term" value="C:photosystem II"/>
    <property type="evidence" value="ECO:0007669"/>
    <property type="project" value="UniProtKB-KW"/>
</dbReference>
<dbReference type="PANTHER" id="PTHR47199:SF2">
    <property type="entry name" value="PHOTOSYSTEM II STABILITY_ASSEMBLY FACTOR HCF136, CHLOROPLASTIC"/>
    <property type="match status" value="1"/>
</dbReference>
<evidence type="ECO:0000259" key="3">
    <source>
        <dbReference type="Pfam" id="PF14870"/>
    </source>
</evidence>
<dbReference type="NCBIfam" id="TIGR04183">
    <property type="entry name" value="Por_Secre_tail"/>
    <property type="match status" value="1"/>
</dbReference>
<dbReference type="InterPro" id="IPR026444">
    <property type="entry name" value="Secre_tail"/>
</dbReference>
<dbReference type="Pfam" id="PF14870">
    <property type="entry name" value="PSII_BNR"/>
    <property type="match status" value="2"/>
</dbReference>
<dbReference type="InterPro" id="IPR015943">
    <property type="entry name" value="WD40/YVTN_repeat-like_dom_sf"/>
</dbReference>
<name>A0A832DGL0_9BACT</name>
<comment type="caution">
    <text evidence="5">The sequence shown here is derived from an EMBL/GenBank/DDBJ whole genome shotgun (WGS) entry which is preliminary data.</text>
</comment>
<reference evidence="5" key="1">
    <citation type="journal article" date="2020" name="mSystems">
        <title>Genome- and Community-Level Interaction Insights into Carbon Utilization and Element Cycling Functions of Hydrothermarchaeota in Hydrothermal Sediment.</title>
        <authorList>
            <person name="Zhou Z."/>
            <person name="Liu Y."/>
            <person name="Xu W."/>
            <person name="Pan J."/>
            <person name="Luo Z.H."/>
            <person name="Li M."/>
        </authorList>
    </citation>
    <scope>NUCLEOTIDE SEQUENCE [LARGE SCALE GENOMIC DNA]</scope>
    <source>
        <strain evidence="5">SpSt-500</strain>
    </source>
</reference>
<dbReference type="GO" id="GO:0015979">
    <property type="term" value="P:photosynthesis"/>
    <property type="evidence" value="ECO:0007669"/>
    <property type="project" value="UniProtKB-KW"/>
</dbReference>
<gene>
    <name evidence="5" type="ORF">ENS56_07045</name>
</gene>
<sequence length="427" mass="48275">MKKIFLLYIITLSFNLIAQPQWIKINSPTTNVLKKIVFADSLNGWAAGLNGTIIHTSDGGESWVVQNTNTTNPIIDIHFINNQMGWALNWESNNPSFGTYIMRTTNGGANWVSEFFPIELEFFKSIFFLNEQFGLIADRFTYYTTNSGITWNLSQRDTDIVANFPVYQIKMLNEQLGFACGGVLDNAGVIWKTTDGGKNWKTNGISPDEIFEMFIFDSLNILALSGDPEYRYGVGLIKSSDGGETWSYEELPINAVCFGIDFRNNLEGWSASGFKFLYTTDGGNTWNETEVPDSSSVYDLVFVNNKKGFACGQDGALFKYVPDPNFVDDKTVNSDFDFQLFQNYPNPFNPTTKISWQSPVSVHQTLKIYDVLGNEVATLVDEYREAGRYEVEFNVAQVSRPKLASGIYFYRLHAGSFVETRKMILLR</sequence>
<dbReference type="EMBL" id="DSVI01000008">
    <property type="protein sequence ID" value="HGT47773.1"/>
    <property type="molecule type" value="Genomic_DNA"/>
</dbReference>
<evidence type="ECO:0000313" key="5">
    <source>
        <dbReference type="EMBL" id="HGT47773.1"/>
    </source>
</evidence>
<keyword evidence="1" id="KW-0602">Photosynthesis</keyword>
<protein>
    <submittedName>
        <fullName evidence="5">T9SS type A sorting domain-containing protein</fullName>
    </submittedName>
</protein>
<dbReference type="Gene3D" id="2.130.10.10">
    <property type="entry name" value="YVTN repeat-like/Quinoprotein amine dehydrogenase"/>
    <property type="match status" value="1"/>
</dbReference>
<dbReference type="InterPro" id="IPR028203">
    <property type="entry name" value="PSII_CF48-like_dom"/>
</dbReference>
<dbReference type="SUPFAM" id="SSF110296">
    <property type="entry name" value="Oligoxyloglucan reducing end-specific cellobiohydrolase"/>
    <property type="match status" value="1"/>
</dbReference>
<proteinExistence type="predicted"/>
<evidence type="ECO:0000256" key="2">
    <source>
        <dbReference type="ARBA" id="ARBA00023276"/>
    </source>
</evidence>
<dbReference type="AlphaFoldDB" id="A0A832DGL0"/>
<accession>A0A832DGL0</accession>
<dbReference type="Gene3D" id="2.60.40.4070">
    <property type="match status" value="1"/>
</dbReference>
<keyword evidence="2" id="KW-0604">Photosystem II</keyword>
<dbReference type="CDD" id="cd15482">
    <property type="entry name" value="Sialidase_non-viral"/>
    <property type="match status" value="1"/>
</dbReference>
<evidence type="ECO:0000259" key="4">
    <source>
        <dbReference type="Pfam" id="PF18962"/>
    </source>
</evidence>
<feature type="domain" description="Photosynthesis system II assembly factor Ycf48/Hcf136-like" evidence="3">
    <location>
        <begin position="241"/>
        <end position="321"/>
    </location>
</feature>